<keyword evidence="4 7" id="KW-1133">Transmembrane helix</keyword>
<keyword evidence="5 7" id="KW-0472">Membrane</keyword>
<comment type="caution">
    <text evidence="8">The sequence shown here is derived from an EMBL/GenBank/DDBJ whole genome shotgun (WGS) entry which is preliminary data.</text>
</comment>
<evidence type="ECO:0000313" key="9">
    <source>
        <dbReference type="Proteomes" id="UP001184230"/>
    </source>
</evidence>
<dbReference type="Proteomes" id="UP001184230">
    <property type="component" value="Unassembled WGS sequence"/>
</dbReference>
<dbReference type="InterPro" id="IPR017039">
    <property type="entry name" value="Virul_fac_BrkB"/>
</dbReference>
<feature type="transmembrane region" description="Helical" evidence="7">
    <location>
        <begin position="243"/>
        <end position="261"/>
    </location>
</feature>
<evidence type="ECO:0000256" key="1">
    <source>
        <dbReference type="ARBA" id="ARBA00004651"/>
    </source>
</evidence>
<comment type="subcellular location">
    <subcellularLocation>
        <location evidence="1">Cell membrane</location>
        <topology evidence="1">Multi-pass membrane protein</topology>
    </subcellularLocation>
</comment>
<dbReference type="PANTHER" id="PTHR30213">
    <property type="entry name" value="INNER MEMBRANE PROTEIN YHJD"/>
    <property type="match status" value="1"/>
</dbReference>
<name>A0ABU1N9D7_9BURK</name>
<evidence type="ECO:0000256" key="2">
    <source>
        <dbReference type="ARBA" id="ARBA00022475"/>
    </source>
</evidence>
<feature type="transmembrane region" description="Helical" evidence="7">
    <location>
        <begin position="214"/>
        <end position="236"/>
    </location>
</feature>
<feature type="transmembrane region" description="Helical" evidence="7">
    <location>
        <begin position="139"/>
        <end position="166"/>
    </location>
</feature>
<feature type="transmembrane region" description="Helical" evidence="7">
    <location>
        <begin position="178"/>
        <end position="202"/>
    </location>
</feature>
<dbReference type="NCBIfam" id="TIGR00765">
    <property type="entry name" value="yihY_not_rbn"/>
    <property type="match status" value="1"/>
</dbReference>
<keyword evidence="3 7" id="KW-0812">Transmembrane</keyword>
<feature type="region of interest" description="Disordered" evidence="6">
    <location>
        <begin position="376"/>
        <end position="404"/>
    </location>
</feature>
<dbReference type="RefSeq" id="WP_309898058.1">
    <property type="nucleotide sequence ID" value="NZ_JAVDRF010000001.1"/>
</dbReference>
<dbReference type="PANTHER" id="PTHR30213:SF1">
    <property type="entry name" value="INNER MEMBRANE PROTEIN YHJD"/>
    <property type="match status" value="1"/>
</dbReference>
<feature type="compositionally biased region" description="Basic residues" evidence="6">
    <location>
        <begin position="376"/>
        <end position="387"/>
    </location>
</feature>
<gene>
    <name evidence="8" type="ORF">J2739_000435</name>
</gene>
<evidence type="ECO:0000313" key="8">
    <source>
        <dbReference type="EMBL" id="MDR6534675.1"/>
    </source>
</evidence>
<protein>
    <submittedName>
        <fullName evidence="8">Membrane protein</fullName>
    </submittedName>
</protein>
<evidence type="ECO:0000256" key="5">
    <source>
        <dbReference type="ARBA" id="ARBA00023136"/>
    </source>
</evidence>
<proteinExistence type="predicted"/>
<dbReference type="EMBL" id="JAVDRF010000001">
    <property type="protein sequence ID" value="MDR6534675.1"/>
    <property type="molecule type" value="Genomic_DNA"/>
</dbReference>
<feature type="transmembrane region" description="Helical" evidence="7">
    <location>
        <begin position="29"/>
        <end position="52"/>
    </location>
</feature>
<feature type="transmembrane region" description="Helical" evidence="7">
    <location>
        <begin position="90"/>
        <end position="110"/>
    </location>
</feature>
<organism evidence="8 9">
    <name type="scientific">Variovorax soli</name>
    <dbReference type="NCBI Taxonomy" id="376815"/>
    <lineage>
        <taxon>Bacteria</taxon>
        <taxon>Pseudomonadati</taxon>
        <taxon>Pseudomonadota</taxon>
        <taxon>Betaproteobacteria</taxon>
        <taxon>Burkholderiales</taxon>
        <taxon>Comamonadaceae</taxon>
        <taxon>Variovorax</taxon>
    </lineage>
</organism>
<dbReference type="Pfam" id="PF03631">
    <property type="entry name" value="Virul_fac_BrkB"/>
    <property type="match status" value="1"/>
</dbReference>
<accession>A0ABU1N9D7</accession>
<evidence type="ECO:0000256" key="3">
    <source>
        <dbReference type="ARBA" id="ARBA00022692"/>
    </source>
</evidence>
<evidence type="ECO:0000256" key="7">
    <source>
        <dbReference type="SAM" id="Phobius"/>
    </source>
</evidence>
<evidence type="ECO:0000256" key="4">
    <source>
        <dbReference type="ARBA" id="ARBA00022989"/>
    </source>
</evidence>
<keyword evidence="2" id="KW-1003">Cell membrane</keyword>
<reference evidence="8 9" key="1">
    <citation type="submission" date="2023-07" db="EMBL/GenBank/DDBJ databases">
        <title>Sorghum-associated microbial communities from plants grown in Nebraska, USA.</title>
        <authorList>
            <person name="Schachtman D."/>
        </authorList>
    </citation>
    <scope>NUCLEOTIDE SEQUENCE [LARGE SCALE GENOMIC DNA]</scope>
    <source>
        <strain evidence="8 9">DS1781</strain>
    </source>
</reference>
<evidence type="ECO:0000256" key="6">
    <source>
        <dbReference type="SAM" id="MobiDB-lite"/>
    </source>
</evidence>
<keyword evidence="9" id="KW-1185">Reference proteome</keyword>
<sequence length="404" mass="42481">MNPKHLYALCRQSVSAWVDDYAPSMGAAISYYTIFSLAPLLVIVIAIAGALFGREAAQGRIVAQISGLVGPEGATAVEAMLRSVSEPDKGLVAGLVSAVVLLIGATTVFAELQSALDRIWHVPEREKPSGIWAVLRARLLSFGLILGLAFLLMVSLVVSAGLAAFGSWFGGLMPGWELLLQGLNVVISLGIVTLLFALIYKLMPTARIAWQDVWIGALVTAVLFELGKLGIGLYLGKSGVNEAFAAAGSLVLLVAWVYYAAQIFLLGAEFTKVYADAHGSTSGTKAVAATESAAAQSEAGTDRIDPAALPAAASAAAAEALAAPKPADYSALGRTARAQEEIDRRVERASATLLRQLLWLGALALGNAVADHWARRQRKAGRRRAARRGTGAPALASTPRRRSR</sequence>